<dbReference type="EMBL" id="POTC01000004">
    <property type="protein sequence ID" value="POF63834.1"/>
    <property type="molecule type" value="Genomic_DNA"/>
</dbReference>
<organism evidence="1 2">
    <name type="scientific">Novacetimonas maltaceti</name>
    <dbReference type="NCBI Taxonomy" id="1203393"/>
    <lineage>
        <taxon>Bacteria</taxon>
        <taxon>Pseudomonadati</taxon>
        <taxon>Pseudomonadota</taxon>
        <taxon>Alphaproteobacteria</taxon>
        <taxon>Acetobacterales</taxon>
        <taxon>Acetobacteraceae</taxon>
        <taxon>Novacetimonas</taxon>
    </lineage>
</organism>
<evidence type="ECO:0000313" key="2">
    <source>
        <dbReference type="Proteomes" id="UP000237344"/>
    </source>
</evidence>
<evidence type="ECO:0000313" key="1">
    <source>
        <dbReference type="EMBL" id="POF63834.1"/>
    </source>
</evidence>
<dbReference type="RefSeq" id="WP_110094270.1">
    <property type="nucleotide sequence ID" value="NZ_NKUE01000002.1"/>
</dbReference>
<protein>
    <recommendedName>
        <fullName evidence="3">YbjN domain-containing protein</fullName>
    </recommendedName>
</protein>
<evidence type="ECO:0008006" key="3">
    <source>
        <dbReference type="Google" id="ProtNLM"/>
    </source>
</evidence>
<accession>A0A2S3W4N2</accession>
<dbReference type="Proteomes" id="UP000237344">
    <property type="component" value="Unassembled WGS sequence"/>
</dbReference>
<gene>
    <name evidence="1" type="ORF">KMAL_05920</name>
</gene>
<dbReference type="OrthoDB" id="8913560at2"/>
<reference evidence="1 2" key="1">
    <citation type="submission" date="2018-01" db="EMBL/GenBank/DDBJ databases">
        <title>Draft Genome Sequence of Komagataeibacter maltaceti LMG 1529, a Vinegar Producing Acetic Acid Bacterium Isolated from Malt Vinegar Brewery Acetifiers.</title>
        <authorList>
            <person name="Zhang Q."/>
            <person name="Hollensteiner J."/>
            <person name="Poehlein A."/>
            <person name="Daniel R."/>
        </authorList>
    </citation>
    <scope>NUCLEOTIDE SEQUENCE [LARGE SCALE GENOMIC DNA]</scope>
    <source>
        <strain evidence="1 2">LMG 1529</strain>
    </source>
</reference>
<keyword evidence="2" id="KW-1185">Reference proteome</keyword>
<sequence>MTETQQDIQEFYRKIVESELGSIAGTDEDGDIFFNVPDAGRFYILLEDGDPSYFRMGIFNIISRKSFGVPLLEFFTVINEFNRLRKVTKHWAREQDGDHLVCITIEAFLNDSKKLPDEGVLRATIERCFAILNNSGHELAERLGELSKQFEQKPDFIRLADADPIGSA</sequence>
<comment type="caution">
    <text evidence="1">The sequence shown here is derived from an EMBL/GenBank/DDBJ whole genome shotgun (WGS) entry which is preliminary data.</text>
</comment>
<dbReference type="AlphaFoldDB" id="A0A2S3W4N2"/>
<proteinExistence type="predicted"/>
<name>A0A2S3W4N2_9PROT</name>